<keyword evidence="2" id="KW-1185">Reference proteome</keyword>
<dbReference type="OrthoDB" id="6305173at2"/>
<organism evidence="1 2">
    <name type="scientific">Roseovarius faecimaris</name>
    <dbReference type="NCBI Taxonomy" id="2494550"/>
    <lineage>
        <taxon>Bacteria</taxon>
        <taxon>Pseudomonadati</taxon>
        <taxon>Pseudomonadota</taxon>
        <taxon>Alphaproteobacteria</taxon>
        <taxon>Rhodobacterales</taxon>
        <taxon>Roseobacteraceae</taxon>
        <taxon>Roseovarius</taxon>
    </lineage>
</organism>
<dbReference type="RefSeq" id="WP_157708652.1">
    <property type="nucleotide sequence ID" value="NZ_CP034348.1"/>
</dbReference>
<name>A0A6I6IWE1_9RHOB</name>
<dbReference type="KEGG" id="rom:EI983_17530"/>
<dbReference type="AlphaFoldDB" id="A0A6I6IWE1"/>
<sequence length="211" mass="20723">MAQALLGAGATVLNASCSGDPALSGTCSGDDTGASGGTPGRRGAVLATGVGAGDTAQLDVDFIPAGDVLTMRLLFTGARLSLSAEGTGPDSFAVWINGRPVPLSPGESASAFGKAQGSHGLSAAMTLIVPVHAGQVNSIRFGLAGDKAGSEGVTLRIVGEPVRISPRREEDGPLVCGTGTGSGDVLANDVESMGGTLIITHVDDLPTGEAA</sequence>
<accession>A0A6I6IWE1</accession>
<evidence type="ECO:0000313" key="1">
    <source>
        <dbReference type="EMBL" id="QGX99971.1"/>
    </source>
</evidence>
<dbReference type="Proteomes" id="UP000428330">
    <property type="component" value="Chromosome"/>
</dbReference>
<dbReference type="EMBL" id="CP034348">
    <property type="protein sequence ID" value="QGX99971.1"/>
    <property type="molecule type" value="Genomic_DNA"/>
</dbReference>
<proteinExistence type="predicted"/>
<gene>
    <name evidence="1" type="ORF">EI983_17530</name>
</gene>
<reference evidence="2" key="1">
    <citation type="submission" date="2018-12" db="EMBL/GenBank/DDBJ databases">
        <title>Complete genome sequence of Roseovarius sp. MME-070.</title>
        <authorList>
            <person name="Nam Y.-D."/>
            <person name="Kang J."/>
            <person name="Chung W.-H."/>
            <person name="Park Y.S."/>
        </authorList>
    </citation>
    <scope>NUCLEOTIDE SEQUENCE [LARGE SCALE GENOMIC DNA]</scope>
    <source>
        <strain evidence="2">MME-070</strain>
    </source>
</reference>
<evidence type="ECO:0000313" key="2">
    <source>
        <dbReference type="Proteomes" id="UP000428330"/>
    </source>
</evidence>
<protein>
    <submittedName>
        <fullName evidence="1">Uncharacterized protein</fullName>
    </submittedName>
</protein>